<name>A0A7U3Q0S7_EPIFF</name>
<evidence type="ECO:0000256" key="3">
    <source>
        <dbReference type="ARBA" id="ARBA00022816"/>
    </source>
</evidence>
<evidence type="ECO:0000256" key="8">
    <source>
        <dbReference type="ARBA" id="ARBA00038387"/>
    </source>
</evidence>
<dbReference type="Pfam" id="PF18378">
    <property type="entry name" value="Nup188_C"/>
    <property type="match status" value="1"/>
</dbReference>
<dbReference type="Pfam" id="PF21093">
    <property type="entry name" value="Nup188_N-subdom_III"/>
    <property type="match status" value="1"/>
</dbReference>
<reference evidence="13 14" key="1">
    <citation type="journal article" date="2018" name="PLoS Genet.">
        <title>Repeat elements organise 3D genome structure and mediate transcription in the filamentous fungus Epichloe festucae.</title>
        <authorList>
            <person name="Winter D.J."/>
            <person name="Ganley A.R.D."/>
            <person name="Young C.A."/>
            <person name="Liachko I."/>
            <person name="Schardl C.L."/>
            <person name="Dupont P.Y."/>
            <person name="Berry D."/>
            <person name="Ram A."/>
            <person name="Scott B."/>
            <person name="Cox M.P."/>
        </authorList>
    </citation>
    <scope>NUCLEOTIDE SEQUENCE [LARGE SCALE GENOMIC DNA]</scope>
    <source>
        <strain evidence="13 14">Fl1</strain>
    </source>
</reference>
<evidence type="ECO:0000256" key="9">
    <source>
        <dbReference type="ARBA" id="ARBA00040174"/>
    </source>
</evidence>
<dbReference type="OrthoDB" id="102511at2759"/>
<dbReference type="PANTHER" id="PTHR31431:SF1">
    <property type="entry name" value="NUCLEOPORIN NUP188"/>
    <property type="match status" value="1"/>
</dbReference>
<evidence type="ECO:0000256" key="4">
    <source>
        <dbReference type="ARBA" id="ARBA00022927"/>
    </source>
</evidence>
<feature type="domain" description="Nucleoporin Nup188 N-terminal subdomain III" evidence="12">
    <location>
        <begin position="769"/>
        <end position="1153"/>
    </location>
</feature>
<dbReference type="Pfam" id="PF21094">
    <property type="entry name" value="Nup188_SH3-like"/>
    <property type="match status" value="1"/>
</dbReference>
<dbReference type="GO" id="GO:0051028">
    <property type="term" value="P:mRNA transport"/>
    <property type="evidence" value="ECO:0007669"/>
    <property type="project" value="UniProtKB-KW"/>
</dbReference>
<dbReference type="InterPro" id="IPR048883">
    <property type="entry name" value="Nup188_N-subdom_III"/>
</dbReference>
<keyword evidence="4" id="KW-0653">Protein transport</keyword>
<proteinExistence type="inferred from homology"/>
<dbReference type="GO" id="GO:0017056">
    <property type="term" value="F:structural constituent of nuclear pore"/>
    <property type="evidence" value="ECO:0007669"/>
    <property type="project" value="InterPro"/>
</dbReference>
<keyword evidence="3" id="KW-0509">mRNA transport</keyword>
<dbReference type="PANTHER" id="PTHR31431">
    <property type="entry name" value="NUCLEOPORIN NUP188 HOMOLOG"/>
    <property type="match status" value="1"/>
</dbReference>
<evidence type="ECO:0000313" key="13">
    <source>
        <dbReference type="EMBL" id="QPH12540.1"/>
    </source>
</evidence>
<feature type="domain" description="Nucleoporin Nup188 N-terminal" evidence="10">
    <location>
        <begin position="92"/>
        <end position="432"/>
    </location>
</feature>
<keyword evidence="14" id="KW-1185">Reference proteome</keyword>
<comment type="similarity">
    <text evidence="8">Belongs to the Nup188 family.</text>
</comment>
<evidence type="ECO:0000256" key="7">
    <source>
        <dbReference type="ARBA" id="ARBA00023242"/>
    </source>
</evidence>
<evidence type="ECO:0000313" key="14">
    <source>
        <dbReference type="Proteomes" id="UP000594364"/>
    </source>
</evidence>
<feature type="domain" description="Nuclear pore protein Nup188 C-terminal" evidence="11">
    <location>
        <begin position="1455"/>
        <end position="1820"/>
    </location>
</feature>
<comment type="subcellular location">
    <subcellularLocation>
        <location evidence="1">Nucleus</location>
        <location evidence="1">Nuclear pore complex</location>
    </subcellularLocation>
</comment>
<evidence type="ECO:0000256" key="2">
    <source>
        <dbReference type="ARBA" id="ARBA00022448"/>
    </source>
</evidence>
<accession>A0A7U3Q0S7</accession>
<evidence type="ECO:0000259" key="11">
    <source>
        <dbReference type="Pfam" id="PF18378"/>
    </source>
</evidence>
<dbReference type="GO" id="GO:0044611">
    <property type="term" value="C:nuclear pore inner ring"/>
    <property type="evidence" value="ECO:0007669"/>
    <property type="project" value="TreeGrafter"/>
</dbReference>
<sequence>MAPVSDRKYFPSLGDCLSGERVLLSWKHVATALSDDSGRRQRSAEVIDFLSDEYFHTLLKDPAIVFAPPNEATKKDFETRTAPANLISAATERHDTKSLKDDVEWLSRSAKLNLVAALRIAVLELQSRPSLHLIGPLSSQDATNLQEAAGIQNGHRTSFMNDLGAGAALDADEISTDFEKADSRKRRLFDVFLSERRYYMMTMDYVQSIRLYGRLPIFALGCETLAPLYKLQASTNVKDESVSFLSAYLRTVTSSMTSLEAGLRSITDDKLILQDDIELNWLRTLLTEVIHSLSVVFQIVDSLGTDFPPSSVINQWFSLMDMYNFFDTIQPINEAIGELTMPLKTLAVGVSISLLKPARSLTFLAEREEDPIPSDDMYDSYLILSDVLEQVHKSVINAASMDCESATPVIFAWTLLLHRMNVSYQSRTEKRDNLLQQNARETFESGGAIRPMARRNSAGSIFSIESSKFDGFLENMTSAKDQQVVEQLASGATAHGRVFDIMANMAASLGPSAEGSMTPLLSARLRHTFLELLKVSYPLVGYQSEPVSSLLAQLSQGREYWQLLPEQELAVSQDVLTSMLQDDYTMEFYFQQALDRYPYEFLPFVSMCRALCTAASDSSDQNKSDFIISLLRATPTITFTLPDSFQAYELVQEDENTNAFVLLEEVPLIALSSSWSRRYIEDDAYRLPVGSYGRFITDTGRVVLMDYLHSSLSLLGRQLEINLAKEGYRCELGMLQPEEIAEVISLFATLFRMEYLRSGPRSSLSLVLEESDLLAEMSKHISGGKDIVTVICETMDYFMQDELALSEEAAINVLTACVKFLDSILPSQPSRVWSYLARSELLNSESRAGKLAKITGNLDLVSERFEFLKSSLLLFSELIDTAMTSAVQRRAGNKLASRQKTELNPWLGTADKVLTKVSTAIAHASVDVFESTSTWRFDTENSRTSLLDSVVPVLDKLVVYSYSMGESPTSDCLVSCLRPAASYIIDCFMTPASGTLRFQPILSSLITAFTRADTTIYPTRNSIALRQTNSMLRFSSTLLRAAKYLEKSSAMIETYLFKSSTLLARLCAASDMFRAASINLLEALVVNAASDASDPPSLLGYLGPQVSKSFLQVLAYLGRPFNLALEVGAIWRFFSSILRNKQQWMSNCLLTGQTPREAMKQENKKSELSADSVFATALRKLKKLKELETKESLAILDFVASAQNYWPWTIFTLLKDTSYIDGLRAYVRDLKPSHLTVKTDAIRTSIDARIAAYIAETLAMQLYHSRHQGGPDALAKSLVEDLDYYLRDGVEVAGYNKSLHNNFAKNFSNKYAGCSLDNFKRTLLEPRELGKNYYYDVERADHMLRYDPGWLGRKDNGFKYEMELANANLSLVDAQIALFHAWEFLLVELSTSLPDNETVAKQMLQVAQQCLNANQGVPGYESIFVKLIDARASLALVLVQRLAKLSVAVQDINQLLGTLVGTIHGVEEPFGKESIAYYRTLLKALFVTLRSYHHSANKGVSNSAVDLGGSTVTVTQTVLNLLDHVVGRGFRTLVSLVHDNDSEISPEDLALLTAILQACLSLPNMDQSQTQILNIMAAHDVVNAATSLFSWADKLAHQGDPVYGELSVLFLLELSTLPLVAEQLACDGVLSSLLSANLAKYMLRSTVSPFSDTPVAQRCYAIWVKGFLPLMLNLLAALGATLAPEITYVLNQFSHLLDASADRFEAPGASRTRSNSSPQYLTLLAASEIHSLALLTRVISALRANNNRDIPNIEWDATSVLENVEFWLSSKRLLKERLLPLGARETDWKNTRREPGIAGGSENILEEKVVSQLETVRDVLSEELES</sequence>
<evidence type="ECO:0000256" key="5">
    <source>
        <dbReference type="ARBA" id="ARBA00023010"/>
    </source>
</evidence>
<evidence type="ECO:0000256" key="1">
    <source>
        <dbReference type="ARBA" id="ARBA00004567"/>
    </source>
</evidence>
<protein>
    <recommendedName>
        <fullName evidence="9">Nucleoporin NUP188</fullName>
    </recommendedName>
</protein>
<dbReference type="InterPro" id="IPR041634">
    <property type="entry name" value="Nup188_C"/>
</dbReference>
<evidence type="ECO:0000259" key="10">
    <source>
        <dbReference type="Pfam" id="PF10487"/>
    </source>
</evidence>
<evidence type="ECO:0000259" key="12">
    <source>
        <dbReference type="Pfam" id="PF21093"/>
    </source>
</evidence>
<dbReference type="Gene3D" id="1.25.10.70">
    <property type="match status" value="1"/>
</dbReference>
<gene>
    <name evidence="13" type="ORF">C2857_004742</name>
</gene>
<dbReference type="GO" id="GO:0006405">
    <property type="term" value="P:RNA export from nucleus"/>
    <property type="evidence" value="ECO:0007669"/>
    <property type="project" value="TreeGrafter"/>
</dbReference>
<dbReference type="InterPro" id="IPR018864">
    <property type="entry name" value="Nucleoporin_Nup188_N"/>
</dbReference>
<keyword evidence="5" id="KW-0811">Translocation</keyword>
<keyword evidence="6" id="KW-0906">Nuclear pore complex</keyword>
<evidence type="ECO:0000256" key="6">
    <source>
        <dbReference type="ARBA" id="ARBA00023132"/>
    </source>
</evidence>
<dbReference type="Proteomes" id="UP000594364">
    <property type="component" value="Chromosome 5"/>
</dbReference>
<dbReference type="Pfam" id="PF10487">
    <property type="entry name" value="Nup188_N"/>
    <property type="match status" value="1"/>
</dbReference>
<dbReference type="EMBL" id="CP031389">
    <property type="protein sequence ID" value="QPH12540.1"/>
    <property type="molecule type" value="Genomic_DNA"/>
</dbReference>
<organism evidence="13 14">
    <name type="scientific">Epichloe festucae (strain Fl1)</name>
    <dbReference type="NCBI Taxonomy" id="877507"/>
    <lineage>
        <taxon>Eukaryota</taxon>
        <taxon>Fungi</taxon>
        <taxon>Dikarya</taxon>
        <taxon>Ascomycota</taxon>
        <taxon>Pezizomycotina</taxon>
        <taxon>Sordariomycetes</taxon>
        <taxon>Hypocreomycetidae</taxon>
        <taxon>Hypocreales</taxon>
        <taxon>Clavicipitaceae</taxon>
        <taxon>Epichloe</taxon>
    </lineage>
</organism>
<keyword evidence="2" id="KW-0813">Transport</keyword>
<dbReference type="GO" id="GO:0006606">
    <property type="term" value="P:protein import into nucleus"/>
    <property type="evidence" value="ECO:0007669"/>
    <property type="project" value="TreeGrafter"/>
</dbReference>
<dbReference type="InterPro" id="IPR044840">
    <property type="entry name" value="Nup188"/>
</dbReference>
<keyword evidence="7" id="KW-0539">Nucleus</keyword>